<dbReference type="CDD" id="cd14279">
    <property type="entry name" value="CUE"/>
    <property type="match status" value="1"/>
</dbReference>
<dbReference type="Gene3D" id="1.20.1050.80">
    <property type="entry name" value="VPS9 domain"/>
    <property type="match status" value="1"/>
</dbReference>
<dbReference type="AlphaFoldDB" id="A0A8K1CTD0"/>
<dbReference type="InterPro" id="IPR036871">
    <property type="entry name" value="PX_dom_sf"/>
</dbReference>
<dbReference type="Pfam" id="PF02204">
    <property type="entry name" value="VPS9"/>
    <property type="match status" value="1"/>
</dbReference>
<feature type="region of interest" description="Disordered" evidence="1">
    <location>
        <begin position="1"/>
        <end position="78"/>
    </location>
</feature>
<dbReference type="Proteomes" id="UP000794436">
    <property type="component" value="Unassembled WGS sequence"/>
</dbReference>
<evidence type="ECO:0000313" key="4">
    <source>
        <dbReference type="EMBL" id="TMW68568.1"/>
    </source>
</evidence>
<evidence type="ECO:0008006" key="6">
    <source>
        <dbReference type="Google" id="ProtNLM"/>
    </source>
</evidence>
<dbReference type="SUPFAM" id="SSF64268">
    <property type="entry name" value="PX domain"/>
    <property type="match status" value="1"/>
</dbReference>
<dbReference type="EMBL" id="SPLM01000002">
    <property type="protein sequence ID" value="TMW68568.1"/>
    <property type="molecule type" value="Genomic_DNA"/>
</dbReference>
<evidence type="ECO:0000259" key="2">
    <source>
        <dbReference type="PROSITE" id="PS51140"/>
    </source>
</evidence>
<reference evidence="4" key="1">
    <citation type="submission" date="2019-03" db="EMBL/GenBank/DDBJ databases">
        <title>Long read genome sequence of the mycoparasitic Pythium oligandrum ATCC 38472 isolated from sugarbeet rhizosphere.</title>
        <authorList>
            <person name="Gaulin E."/>
        </authorList>
    </citation>
    <scope>NUCLEOTIDE SEQUENCE</scope>
    <source>
        <strain evidence="4">ATCC 38472_TT</strain>
    </source>
</reference>
<gene>
    <name evidence="4" type="ORF">Poli38472_006036</name>
</gene>
<feature type="compositionally biased region" description="Basic and acidic residues" evidence="1">
    <location>
        <begin position="152"/>
        <end position="169"/>
    </location>
</feature>
<sequence>MNPALMLGDEPARRKSAWRQDKPKKTHRDVTQSPLFGPVAAPRTGEKKRGILSGGLFSSKRKESNAAQPAPKQLPVPSPEALARGVDILQSIFPKWDRSALQMVLEANSFIMEVTITAILAMEEVEAESTIKREQANGFSLQHPVKNPLPDDFLRLPDDDGSEEMRSDDEREEDETGDERPSDLFGSCELPPPSDDLESKADTVDTESMAEDQSEKSSVLAEDDGTLYGKEFVDDGEELKDDVVTPVLNNETMLKNRKIVADSMSQKFIPAELRDERTSILDTSNIDVIKRSKLNINEAENRIRHREQHLVFELLAKASAIYRSGIISSQELDTLRSIIVSKIQPSKMLADVTMNMNKMISDHEWHSLILKAKGIRQALSVRIVNHVHKSSRSGHMEYLIRVVDVESGVVWFAKKRFKELHKLHRKLCRLSGRVNDCIFPTRRNHGRNSARELASDRAPVLEAFLRTTATLVTPPPMTFLNGVALKQLQQFLDLPHEEILLRNKTQPIARELRVYVYHTVNDPTSPEGKACNKFLAKLRQHGSDVGTNLLEEAGTILDDVQEYMLEHRFDEIKDHVDRVMTYYLSADLAEETLGRRNSYVNNLLDDDVLSSSEKLQQLVSDAIRHELEEKICVPLMADLTAYLRVKVMQKERQFRQRIFQLRGKPQTYFGIPVNKISFSSWRTVIESIKEIDDAFLPLDKMRKLVATAHQIHSVHRAERRMVQVEKTRASSATRSSLIEDVKASEEAVASLDEDELNSEDDVLSGDDFLPIFIYVIVHSDLSAPIMTQVLLNRLCDPEKRRSESGYYLATFEAALHHILSDESFDA</sequence>
<dbReference type="GO" id="GO:0005829">
    <property type="term" value="C:cytosol"/>
    <property type="evidence" value="ECO:0007669"/>
    <property type="project" value="TreeGrafter"/>
</dbReference>
<feature type="domain" description="VPS9" evidence="3">
    <location>
        <begin position="648"/>
        <end position="826"/>
    </location>
</feature>
<feature type="domain" description="CUE" evidence="2">
    <location>
        <begin position="81"/>
        <end position="124"/>
    </location>
</feature>
<accession>A0A8K1CTD0</accession>
<evidence type="ECO:0000256" key="1">
    <source>
        <dbReference type="SAM" id="MobiDB-lite"/>
    </source>
</evidence>
<organism evidence="4 5">
    <name type="scientific">Pythium oligandrum</name>
    <name type="common">Mycoparasitic fungus</name>
    <dbReference type="NCBI Taxonomy" id="41045"/>
    <lineage>
        <taxon>Eukaryota</taxon>
        <taxon>Sar</taxon>
        <taxon>Stramenopiles</taxon>
        <taxon>Oomycota</taxon>
        <taxon>Peronosporomycetes</taxon>
        <taxon>Pythiales</taxon>
        <taxon>Pythiaceae</taxon>
        <taxon>Pythium</taxon>
    </lineage>
</organism>
<feature type="compositionally biased region" description="Basic and acidic residues" evidence="1">
    <location>
        <begin position="10"/>
        <end position="23"/>
    </location>
</feature>
<evidence type="ECO:0000313" key="5">
    <source>
        <dbReference type="Proteomes" id="UP000794436"/>
    </source>
</evidence>
<dbReference type="GO" id="GO:0031267">
    <property type="term" value="F:small GTPase binding"/>
    <property type="evidence" value="ECO:0007669"/>
    <property type="project" value="TreeGrafter"/>
</dbReference>
<dbReference type="InterPro" id="IPR001683">
    <property type="entry name" value="PX_dom"/>
</dbReference>
<dbReference type="InterPro" id="IPR045046">
    <property type="entry name" value="Vps9-like"/>
</dbReference>
<dbReference type="Gene3D" id="3.30.1520.10">
    <property type="entry name" value="Phox-like domain"/>
    <property type="match status" value="1"/>
</dbReference>
<dbReference type="Pfam" id="PF00787">
    <property type="entry name" value="PX"/>
    <property type="match status" value="1"/>
</dbReference>
<keyword evidence="5" id="KW-1185">Reference proteome</keyword>
<dbReference type="InterPro" id="IPR037191">
    <property type="entry name" value="VPS9_dom_sf"/>
</dbReference>
<dbReference type="OrthoDB" id="21085at2759"/>
<dbReference type="PANTHER" id="PTHR23101">
    <property type="entry name" value="RAB GDP/GTP EXCHANGE FACTOR"/>
    <property type="match status" value="1"/>
</dbReference>
<dbReference type="GO" id="GO:0005085">
    <property type="term" value="F:guanyl-nucleotide exchange factor activity"/>
    <property type="evidence" value="ECO:0007669"/>
    <property type="project" value="InterPro"/>
</dbReference>
<dbReference type="PROSITE" id="PS51205">
    <property type="entry name" value="VPS9"/>
    <property type="match status" value="1"/>
</dbReference>
<comment type="caution">
    <text evidence="4">The sequence shown here is derived from an EMBL/GenBank/DDBJ whole genome shotgun (WGS) entry which is preliminary data.</text>
</comment>
<dbReference type="GO" id="GO:0043130">
    <property type="term" value="F:ubiquitin binding"/>
    <property type="evidence" value="ECO:0007669"/>
    <property type="project" value="InterPro"/>
</dbReference>
<feature type="region of interest" description="Disordered" evidence="1">
    <location>
        <begin position="136"/>
        <end position="223"/>
    </location>
</feature>
<protein>
    <recommendedName>
        <fullName evidence="6">VPS9 domain-containing protein</fullName>
    </recommendedName>
</protein>
<dbReference type="Pfam" id="PF02845">
    <property type="entry name" value="CUE"/>
    <property type="match status" value="1"/>
</dbReference>
<dbReference type="GO" id="GO:0016192">
    <property type="term" value="P:vesicle-mediated transport"/>
    <property type="evidence" value="ECO:0007669"/>
    <property type="project" value="InterPro"/>
</dbReference>
<proteinExistence type="predicted"/>
<dbReference type="CDD" id="cd06093">
    <property type="entry name" value="PX_domain"/>
    <property type="match status" value="1"/>
</dbReference>
<dbReference type="InterPro" id="IPR003123">
    <property type="entry name" value="VPS9"/>
</dbReference>
<dbReference type="GO" id="GO:0030139">
    <property type="term" value="C:endocytic vesicle"/>
    <property type="evidence" value="ECO:0007669"/>
    <property type="project" value="TreeGrafter"/>
</dbReference>
<dbReference type="SUPFAM" id="SSF109993">
    <property type="entry name" value="VPS9 domain"/>
    <property type="match status" value="1"/>
</dbReference>
<dbReference type="GO" id="GO:0035091">
    <property type="term" value="F:phosphatidylinositol binding"/>
    <property type="evidence" value="ECO:0007669"/>
    <property type="project" value="InterPro"/>
</dbReference>
<dbReference type="Gene3D" id="1.10.8.10">
    <property type="entry name" value="DNA helicase RuvA subunit, C-terminal domain"/>
    <property type="match status" value="1"/>
</dbReference>
<dbReference type="PANTHER" id="PTHR23101:SF25">
    <property type="entry name" value="GTPASE-ACTIVATING PROTEIN AND VPS9 DOMAIN-CONTAINING PROTEIN 1"/>
    <property type="match status" value="1"/>
</dbReference>
<evidence type="ECO:0000259" key="3">
    <source>
        <dbReference type="PROSITE" id="PS51205"/>
    </source>
</evidence>
<dbReference type="InterPro" id="IPR003892">
    <property type="entry name" value="CUE"/>
</dbReference>
<name>A0A8K1CTD0_PYTOL</name>
<dbReference type="PROSITE" id="PS51140">
    <property type="entry name" value="CUE"/>
    <property type="match status" value="1"/>
</dbReference>